<evidence type="ECO:0000313" key="3">
    <source>
        <dbReference type="EMBL" id="KAG0278292.1"/>
    </source>
</evidence>
<reference evidence="3" key="1">
    <citation type="journal article" date="2020" name="Fungal Divers.">
        <title>Resolving the Mortierellaceae phylogeny through synthesis of multi-gene phylogenetics and phylogenomics.</title>
        <authorList>
            <person name="Vandepol N."/>
            <person name="Liber J."/>
            <person name="Desiro A."/>
            <person name="Na H."/>
            <person name="Kennedy M."/>
            <person name="Barry K."/>
            <person name="Grigoriev I.V."/>
            <person name="Miller A.N."/>
            <person name="O'Donnell K."/>
            <person name="Stajich J.E."/>
            <person name="Bonito G."/>
        </authorList>
    </citation>
    <scope>NUCLEOTIDE SEQUENCE</scope>
    <source>
        <strain evidence="3">NRRL 28262</strain>
    </source>
</reference>
<dbReference type="Gene3D" id="1.20.1280.50">
    <property type="match status" value="1"/>
</dbReference>
<organism evidence="3 4">
    <name type="scientific">Linnemannia exigua</name>
    <dbReference type="NCBI Taxonomy" id="604196"/>
    <lineage>
        <taxon>Eukaryota</taxon>
        <taxon>Fungi</taxon>
        <taxon>Fungi incertae sedis</taxon>
        <taxon>Mucoromycota</taxon>
        <taxon>Mortierellomycotina</taxon>
        <taxon>Mortierellomycetes</taxon>
        <taxon>Mortierellales</taxon>
        <taxon>Mortierellaceae</taxon>
        <taxon>Linnemannia</taxon>
    </lineage>
</organism>
<evidence type="ECO:0000256" key="1">
    <source>
        <dbReference type="SAM" id="MobiDB-lite"/>
    </source>
</evidence>
<feature type="region of interest" description="Disordered" evidence="1">
    <location>
        <begin position="391"/>
        <end position="415"/>
    </location>
</feature>
<keyword evidence="4" id="KW-1185">Reference proteome</keyword>
<name>A0AAD4DHF5_9FUNG</name>
<feature type="non-terminal residue" evidence="3">
    <location>
        <position position="542"/>
    </location>
</feature>
<comment type="caution">
    <text evidence="3">The sequence shown here is derived from an EMBL/GenBank/DDBJ whole genome shotgun (WGS) entry which is preliminary data.</text>
</comment>
<dbReference type="EMBL" id="JAAAIL010000206">
    <property type="protein sequence ID" value="KAG0278292.1"/>
    <property type="molecule type" value="Genomic_DNA"/>
</dbReference>
<protein>
    <recommendedName>
        <fullName evidence="2">F-box domain-containing protein</fullName>
    </recommendedName>
</protein>
<dbReference type="Proteomes" id="UP001194580">
    <property type="component" value="Unassembled WGS sequence"/>
</dbReference>
<feature type="compositionally biased region" description="Polar residues" evidence="1">
    <location>
        <begin position="391"/>
        <end position="404"/>
    </location>
</feature>
<proteinExistence type="predicted"/>
<sequence>MQEGFFDIPELVSLLDLYLHPPDLLSCIQVNRTWNRLFTPSLWRIIDDSTDTWVDLVEGNLQRSTPISPSTLASEKKARDDWLFGIFAKYGHHIQHLKIQYIIILQAVSEGGTCKGLKSLVIGHGRRYMGDLPEFVYRPPPLPLPFPVLMNQGQVFQAGGLFGAGPVAGGMFGATPAIAGGGLGAVPVAAVGGLGAAPAVAVSGFGAAPVASCDQAATPAPPRLTFELSEPKFPSHLRAADVIPQIVGLTYTDESRKALAEYGWINAQHLWHLVRTNLGLTRFDTNKRGPLVLNPVSADYAYSTLRTLNNLKVLDCRKRFRRTEFWKLLECLPEGIESLSVDCGLFPLPEPLPGPRSSLRVLHAMGTTTINGLLTLLEVFPNLTHLDIGQVASNPSEPRESSSIPLRPSPKSGGHSLRRLDSFLVEDWDTVLRHIPSIVEWSNETELCSTDVPVLNERFGPKLEALRARKLPASLDDYPGSLSYRDPTNQFLVTHSHLREFDSIENFIKVDEMLRQPWACMGLERLTCRIVGVERLNKDEEA</sequence>
<dbReference type="InterPro" id="IPR036047">
    <property type="entry name" value="F-box-like_dom_sf"/>
</dbReference>
<dbReference type="Pfam" id="PF12937">
    <property type="entry name" value="F-box-like"/>
    <property type="match status" value="1"/>
</dbReference>
<evidence type="ECO:0000259" key="2">
    <source>
        <dbReference type="Pfam" id="PF12937"/>
    </source>
</evidence>
<accession>A0AAD4DHF5</accession>
<dbReference type="AlphaFoldDB" id="A0AAD4DHF5"/>
<gene>
    <name evidence="3" type="ORF">BGZ95_004290</name>
</gene>
<feature type="domain" description="F-box" evidence="2">
    <location>
        <begin position="18"/>
        <end position="46"/>
    </location>
</feature>
<evidence type="ECO:0000313" key="4">
    <source>
        <dbReference type="Proteomes" id="UP001194580"/>
    </source>
</evidence>
<dbReference type="SUPFAM" id="SSF81383">
    <property type="entry name" value="F-box domain"/>
    <property type="match status" value="1"/>
</dbReference>
<dbReference type="InterPro" id="IPR001810">
    <property type="entry name" value="F-box_dom"/>
</dbReference>